<dbReference type="RefSeq" id="WP_183325768.1">
    <property type="nucleotide sequence ID" value="NZ_JACHXP010000010.1"/>
</dbReference>
<accession>A0A839VE62</accession>
<proteinExistence type="predicted"/>
<name>A0A839VE62_9GAMM</name>
<sequence>MLEELNSNSGVNKRMVETTFLALEYMLPVIALSHRVFYFWLLPIVICCLLAPSLSYSDDLRLQSLSLRARISEQTLLGEEAPEDFEEYDLSANFELSWKRYSTSGWGMDTRLMASAGILRGAGRNAFAVSLIPELTLGSEDGRFILDVGAGGALFSRYRFGTQDYGGPFQFALTSGISIPLYKKLGLGYRFLHYSDAGVNGSDTTGADFHMIEFSYRF</sequence>
<evidence type="ECO:0000256" key="1">
    <source>
        <dbReference type="SAM" id="Phobius"/>
    </source>
</evidence>
<keyword evidence="1" id="KW-1133">Transmembrane helix</keyword>
<comment type="caution">
    <text evidence="2">The sequence shown here is derived from an EMBL/GenBank/DDBJ whole genome shotgun (WGS) entry which is preliminary data.</text>
</comment>
<dbReference type="Pfam" id="PF09411">
    <property type="entry name" value="PagL"/>
    <property type="match status" value="1"/>
</dbReference>
<dbReference type="Gene3D" id="2.40.160.20">
    <property type="match status" value="1"/>
</dbReference>
<dbReference type="Proteomes" id="UP000547614">
    <property type="component" value="Unassembled WGS sequence"/>
</dbReference>
<dbReference type="EMBL" id="JACHXP010000010">
    <property type="protein sequence ID" value="MBB3190967.1"/>
    <property type="molecule type" value="Genomic_DNA"/>
</dbReference>
<keyword evidence="1" id="KW-0812">Transmembrane</keyword>
<dbReference type="InterPro" id="IPR018550">
    <property type="entry name" value="Lipid-A_deacylase-rel"/>
</dbReference>
<evidence type="ECO:0000313" key="2">
    <source>
        <dbReference type="EMBL" id="MBB3190967.1"/>
    </source>
</evidence>
<keyword evidence="3" id="KW-1185">Reference proteome</keyword>
<reference evidence="2 3" key="1">
    <citation type="submission" date="2020-08" db="EMBL/GenBank/DDBJ databases">
        <title>Genomic Encyclopedia of Type Strains, Phase III (KMG-III): the genomes of soil and plant-associated and newly described type strains.</title>
        <authorList>
            <person name="Whitman W."/>
        </authorList>
    </citation>
    <scope>NUCLEOTIDE SEQUENCE [LARGE SCALE GENOMIC DNA]</scope>
    <source>
        <strain evidence="2 3">CECT 7282</strain>
    </source>
</reference>
<dbReference type="AlphaFoldDB" id="A0A839VE62"/>
<evidence type="ECO:0008006" key="4">
    <source>
        <dbReference type="Google" id="ProtNLM"/>
    </source>
</evidence>
<organism evidence="2 3">
    <name type="scientific">Halomonas cerina</name>
    <dbReference type="NCBI Taxonomy" id="447424"/>
    <lineage>
        <taxon>Bacteria</taxon>
        <taxon>Pseudomonadati</taxon>
        <taxon>Pseudomonadota</taxon>
        <taxon>Gammaproteobacteria</taxon>
        <taxon>Oceanospirillales</taxon>
        <taxon>Halomonadaceae</taxon>
        <taxon>Halomonas</taxon>
    </lineage>
</organism>
<keyword evidence="1" id="KW-0472">Membrane</keyword>
<protein>
    <recommendedName>
        <fullName evidence="4">Acyloxyacyl hydrolase</fullName>
    </recommendedName>
</protein>
<evidence type="ECO:0000313" key="3">
    <source>
        <dbReference type="Proteomes" id="UP000547614"/>
    </source>
</evidence>
<feature type="transmembrane region" description="Helical" evidence="1">
    <location>
        <begin position="37"/>
        <end position="56"/>
    </location>
</feature>
<gene>
    <name evidence="2" type="ORF">FHR94_002211</name>
</gene>